<accession>A0ACC0KXL6</accession>
<keyword evidence="2" id="KW-1185">Reference proteome</keyword>
<evidence type="ECO:0000313" key="1">
    <source>
        <dbReference type="EMBL" id="KAI8440821.1"/>
    </source>
</evidence>
<dbReference type="EMBL" id="CM046115">
    <property type="protein sequence ID" value="KAI8440821.1"/>
    <property type="molecule type" value="Genomic_DNA"/>
</dbReference>
<evidence type="ECO:0000313" key="2">
    <source>
        <dbReference type="Proteomes" id="UP001064048"/>
    </source>
</evidence>
<comment type="caution">
    <text evidence="1">The sequence shown here is derived from an EMBL/GenBank/DDBJ whole genome shotgun (WGS) entry which is preliminary data.</text>
</comment>
<sequence length="295" mass="33586">MGREKSKKRKKKKVLKTEGPPPRTPIMKTMQISTGRTSSRNVIQVRRFMRRVRADGGEVAYIPTQTVAVTFASTQLPEYVYLDSWRHEVTQYVPPVKQCLKCQQFGHIAKFCKNNEVCSICSENHNYKACGADKQNPVCANCKVTFCVPLHRFPHPTRKPDLFNAWMSVVGDKLQETDQIKIYKSKRLCDHHFDPNDKISIDRIKPSAIPSVNLHLPPVRHTMFFITFASKNFISKRKNIILPNTGDTLGCALGSAALPSPSRSLRRSVRVHVGLQQRAQQHQYGQGLIYRAWAS</sequence>
<gene>
    <name evidence="1" type="ORF">MSG28_009133</name>
</gene>
<protein>
    <submittedName>
        <fullName evidence="1">Uncharacterized protein</fullName>
    </submittedName>
</protein>
<name>A0ACC0KXL6_CHOFU</name>
<dbReference type="Proteomes" id="UP001064048">
    <property type="component" value="Chromosome 15"/>
</dbReference>
<reference evidence="1 2" key="1">
    <citation type="journal article" date="2022" name="Genome Biol. Evol.">
        <title>The Spruce Budworm Genome: Reconstructing the Evolutionary History of Antifreeze Proteins.</title>
        <authorList>
            <person name="Beliveau C."/>
            <person name="Gagne P."/>
            <person name="Picq S."/>
            <person name="Vernygora O."/>
            <person name="Keeling C.I."/>
            <person name="Pinkney K."/>
            <person name="Doucet D."/>
            <person name="Wen F."/>
            <person name="Johnston J.S."/>
            <person name="Maaroufi H."/>
            <person name="Boyle B."/>
            <person name="Laroche J."/>
            <person name="Dewar K."/>
            <person name="Juretic N."/>
            <person name="Blackburn G."/>
            <person name="Nisole A."/>
            <person name="Brunet B."/>
            <person name="Brandao M."/>
            <person name="Lumley L."/>
            <person name="Duan J."/>
            <person name="Quan G."/>
            <person name="Lucarotti C.J."/>
            <person name="Roe A.D."/>
            <person name="Sperling F.A.H."/>
            <person name="Levesque R.C."/>
            <person name="Cusson M."/>
        </authorList>
    </citation>
    <scope>NUCLEOTIDE SEQUENCE [LARGE SCALE GENOMIC DNA]</scope>
    <source>
        <strain evidence="1">Glfc:IPQL:Cfum</strain>
    </source>
</reference>
<proteinExistence type="predicted"/>
<organism evidence="1 2">
    <name type="scientific">Choristoneura fumiferana</name>
    <name type="common">Spruce budworm moth</name>
    <name type="synonym">Archips fumiferana</name>
    <dbReference type="NCBI Taxonomy" id="7141"/>
    <lineage>
        <taxon>Eukaryota</taxon>
        <taxon>Metazoa</taxon>
        <taxon>Ecdysozoa</taxon>
        <taxon>Arthropoda</taxon>
        <taxon>Hexapoda</taxon>
        <taxon>Insecta</taxon>
        <taxon>Pterygota</taxon>
        <taxon>Neoptera</taxon>
        <taxon>Endopterygota</taxon>
        <taxon>Lepidoptera</taxon>
        <taxon>Glossata</taxon>
        <taxon>Ditrysia</taxon>
        <taxon>Tortricoidea</taxon>
        <taxon>Tortricidae</taxon>
        <taxon>Tortricinae</taxon>
        <taxon>Choristoneura</taxon>
    </lineage>
</organism>